<evidence type="ECO:0000313" key="2">
    <source>
        <dbReference type="Proteomes" id="UP000694941"/>
    </source>
</evidence>
<gene>
    <name evidence="3" type="primary">LOC106475600</name>
</gene>
<organism evidence="2 3">
    <name type="scientific">Limulus polyphemus</name>
    <name type="common">Atlantic horseshoe crab</name>
    <dbReference type="NCBI Taxonomy" id="6850"/>
    <lineage>
        <taxon>Eukaryota</taxon>
        <taxon>Metazoa</taxon>
        <taxon>Ecdysozoa</taxon>
        <taxon>Arthropoda</taxon>
        <taxon>Chelicerata</taxon>
        <taxon>Merostomata</taxon>
        <taxon>Xiphosura</taxon>
        <taxon>Limulidae</taxon>
        <taxon>Limulus</taxon>
    </lineage>
</organism>
<keyword evidence="1" id="KW-0175">Coiled coil</keyword>
<sequence length="229" mass="27252">LRNICEDFNNKYEEVSESVTASSRSSIGSRNLTSGHLGSLCNKKLPEFELRPSMNMHTYKTWTHEIGPVLKEVRQTLSDKILEVGNMIMNEQQCRNEFEIQATEQTRCIEIQESQLQEEQQESDVRKKHEEFQFNKYHTEYTNLQEQLLKERDNQHATEAEEEAELRNLRKTVEVKEQELAAFKEECIQHLKTIVKKTQEMMNRVEEKKKQTCRFYEDVYQKMKTQAKH</sequence>
<protein>
    <submittedName>
        <fullName evidence="3">Uncharacterized protein LOC106475600</fullName>
    </submittedName>
</protein>
<feature type="non-terminal residue" evidence="3">
    <location>
        <position position="1"/>
    </location>
</feature>
<evidence type="ECO:0000313" key="3">
    <source>
        <dbReference type="RefSeq" id="XP_013791730.1"/>
    </source>
</evidence>
<dbReference type="RefSeq" id="XP_013791730.1">
    <property type="nucleotide sequence ID" value="XM_013936276.2"/>
</dbReference>
<name>A0ABM1BZS3_LIMPO</name>
<keyword evidence="2" id="KW-1185">Reference proteome</keyword>
<reference evidence="3" key="1">
    <citation type="submission" date="2025-08" db="UniProtKB">
        <authorList>
            <consortium name="RefSeq"/>
        </authorList>
    </citation>
    <scope>IDENTIFICATION</scope>
    <source>
        <tissue evidence="3">Muscle</tissue>
    </source>
</reference>
<dbReference type="GeneID" id="106475600"/>
<dbReference type="Proteomes" id="UP000694941">
    <property type="component" value="Unplaced"/>
</dbReference>
<proteinExistence type="predicted"/>
<feature type="coiled-coil region" evidence="1">
    <location>
        <begin position="159"/>
        <end position="208"/>
    </location>
</feature>
<accession>A0ABM1BZS3</accession>
<evidence type="ECO:0000256" key="1">
    <source>
        <dbReference type="SAM" id="Coils"/>
    </source>
</evidence>